<name>W9H3T9_9PROT</name>
<proteinExistence type="predicted"/>
<dbReference type="InterPro" id="IPR016181">
    <property type="entry name" value="Acyl_CoA_acyltransferase"/>
</dbReference>
<accession>W9H3T9</accession>
<dbReference type="SUPFAM" id="SSF55729">
    <property type="entry name" value="Acyl-CoA N-acyltransferases (Nat)"/>
    <property type="match status" value="1"/>
</dbReference>
<evidence type="ECO:0000313" key="3">
    <source>
        <dbReference type="Proteomes" id="UP000019486"/>
    </source>
</evidence>
<sequence length="412" mass="45086">MRDDIGLFCPPSLGTTDIRVEVVDVDEFAQAGDAWRDLVSRTAVPNVFMEPAVVLALDRSTGIDIRVLMAWHVTAGDMGGDKPPRLLGVWVVTVGRSPSGLPIRILKSPISKYAYFGAPVVDTEYASAVFTALFDRIALDPKLPKLLLAGDMMDEGPLADALRGALAARGSRAVVIERRKRAKLQSDLTGSSYLGRSLSGNRRRRYQQLRKRLALMGAVTTTSHRSSNEVRSAFEDFLLLEASGWKGKRRSAILNDAKSTAFARAMIADLAEADLVAIHALRLDGRAIAMSVELRSGAACFAWRISFDESLRQFAPGILLLHEVTVALLDDRSIVVTDSCNHRDVGFVADCWAERLSIVDLLIDTRPARAAMIETVGGAERLRRRARENAKSLYKAAKRWGASVYKGHARGS</sequence>
<organism evidence="2 3">
    <name type="scientific">Skermanella stibiiresistens SB22</name>
    <dbReference type="NCBI Taxonomy" id="1385369"/>
    <lineage>
        <taxon>Bacteria</taxon>
        <taxon>Pseudomonadati</taxon>
        <taxon>Pseudomonadota</taxon>
        <taxon>Alphaproteobacteria</taxon>
        <taxon>Rhodospirillales</taxon>
        <taxon>Azospirillaceae</taxon>
        <taxon>Skermanella</taxon>
    </lineage>
</organism>
<dbReference type="STRING" id="1385369.N825_33560"/>
<dbReference type="PATRIC" id="fig|1385369.3.peg.2155"/>
<dbReference type="RefSeq" id="WP_051511940.1">
    <property type="nucleotide sequence ID" value="NZ_AVFL01000006.1"/>
</dbReference>
<gene>
    <name evidence="2" type="ORF">N825_33560</name>
</gene>
<reference evidence="2 3" key="1">
    <citation type="submission" date="2013-08" db="EMBL/GenBank/DDBJ databases">
        <title>The genome sequence of Skermanella stibiiresistens.</title>
        <authorList>
            <person name="Zhu W."/>
            <person name="Wang G."/>
        </authorList>
    </citation>
    <scope>NUCLEOTIDE SEQUENCE [LARGE SCALE GENOMIC DNA]</scope>
    <source>
        <strain evidence="2 3">SB22</strain>
    </source>
</reference>
<evidence type="ECO:0000259" key="1">
    <source>
        <dbReference type="Pfam" id="PF13480"/>
    </source>
</evidence>
<dbReference type="AlphaFoldDB" id="W9H3T9"/>
<dbReference type="OrthoDB" id="213519at2"/>
<dbReference type="Proteomes" id="UP000019486">
    <property type="component" value="Unassembled WGS sequence"/>
</dbReference>
<dbReference type="InterPro" id="IPR038740">
    <property type="entry name" value="BioF2-like_GNAT_dom"/>
</dbReference>
<keyword evidence="3" id="KW-1185">Reference proteome</keyword>
<dbReference type="EMBL" id="AVFL01000006">
    <property type="protein sequence ID" value="EWY40860.1"/>
    <property type="molecule type" value="Genomic_DNA"/>
</dbReference>
<protein>
    <recommendedName>
        <fullName evidence="1">BioF2-like acetyltransferase domain-containing protein</fullName>
    </recommendedName>
</protein>
<comment type="caution">
    <text evidence="2">The sequence shown here is derived from an EMBL/GenBank/DDBJ whole genome shotgun (WGS) entry which is preliminary data.</text>
</comment>
<dbReference type="Pfam" id="PF13480">
    <property type="entry name" value="Acetyltransf_6"/>
    <property type="match status" value="1"/>
</dbReference>
<evidence type="ECO:0000313" key="2">
    <source>
        <dbReference type="EMBL" id="EWY40860.1"/>
    </source>
</evidence>
<feature type="domain" description="BioF2-like acetyltransferase" evidence="1">
    <location>
        <begin position="201"/>
        <end position="325"/>
    </location>
</feature>